<dbReference type="EMBL" id="BAAAZH010000020">
    <property type="protein sequence ID" value="GAA4121839.1"/>
    <property type="molecule type" value="Genomic_DNA"/>
</dbReference>
<evidence type="ECO:0000313" key="3">
    <source>
        <dbReference type="EMBL" id="GAA4121839.1"/>
    </source>
</evidence>
<keyword evidence="2" id="KW-0472">Membrane</keyword>
<evidence type="ECO:0000313" key="4">
    <source>
        <dbReference type="Proteomes" id="UP001501495"/>
    </source>
</evidence>
<reference evidence="4" key="1">
    <citation type="journal article" date="2019" name="Int. J. Syst. Evol. Microbiol.">
        <title>The Global Catalogue of Microorganisms (GCM) 10K type strain sequencing project: providing services to taxonomists for standard genome sequencing and annotation.</title>
        <authorList>
            <consortium name="The Broad Institute Genomics Platform"/>
            <consortium name="The Broad Institute Genome Sequencing Center for Infectious Disease"/>
            <person name="Wu L."/>
            <person name="Ma J."/>
        </authorList>
    </citation>
    <scope>NUCLEOTIDE SEQUENCE [LARGE SCALE GENOMIC DNA]</scope>
    <source>
        <strain evidence="4">JCM 16703</strain>
    </source>
</reference>
<feature type="region of interest" description="Disordered" evidence="1">
    <location>
        <begin position="1"/>
        <end position="23"/>
    </location>
</feature>
<keyword evidence="2" id="KW-1133">Transmembrane helix</keyword>
<gene>
    <name evidence="3" type="ORF">GCM10022215_27100</name>
</gene>
<comment type="caution">
    <text evidence="3">The sequence shown here is derived from an EMBL/GenBank/DDBJ whole genome shotgun (WGS) entry which is preliminary data.</text>
</comment>
<evidence type="ECO:0000256" key="2">
    <source>
        <dbReference type="SAM" id="Phobius"/>
    </source>
</evidence>
<name>A0ABP7XLZ5_9ACTN</name>
<feature type="compositionally biased region" description="Polar residues" evidence="1">
    <location>
        <begin position="70"/>
        <end position="79"/>
    </location>
</feature>
<keyword evidence="4" id="KW-1185">Reference proteome</keyword>
<organism evidence="3 4">
    <name type="scientific">Nocardioides fonticola</name>
    <dbReference type="NCBI Taxonomy" id="450363"/>
    <lineage>
        <taxon>Bacteria</taxon>
        <taxon>Bacillati</taxon>
        <taxon>Actinomycetota</taxon>
        <taxon>Actinomycetes</taxon>
        <taxon>Propionibacteriales</taxon>
        <taxon>Nocardioidaceae</taxon>
        <taxon>Nocardioides</taxon>
    </lineage>
</organism>
<evidence type="ECO:0000256" key="1">
    <source>
        <dbReference type="SAM" id="MobiDB-lite"/>
    </source>
</evidence>
<keyword evidence="2" id="KW-0812">Transmembrane</keyword>
<accession>A0ABP7XLZ5</accession>
<sequence>MGESTSKDPGPNPVPTPRAPVRGELARSIRIKPSVPRVVWAAPVIALAAAVAVVAVALSEHPPPDPSRYSDPTITRGTP</sequence>
<dbReference type="Proteomes" id="UP001501495">
    <property type="component" value="Unassembled WGS sequence"/>
</dbReference>
<proteinExistence type="predicted"/>
<feature type="region of interest" description="Disordered" evidence="1">
    <location>
        <begin position="59"/>
        <end position="79"/>
    </location>
</feature>
<feature type="transmembrane region" description="Helical" evidence="2">
    <location>
        <begin position="38"/>
        <end position="58"/>
    </location>
</feature>
<protein>
    <submittedName>
        <fullName evidence="3">Uncharacterized protein</fullName>
    </submittedName>
</protein>